<proteinExistence type="predicted"/>
<dbReference type="Proteomes" id="UP001140234">
    <property type="component" value="Unassembled WGS sequence"/>
</dbReference>
<evidence type="ECO:0000313" key="1">
    <source>
        <dbReference type="EMBL" id="KAJ2764206.1"/>
    </source>
</evidence>
<organism evidence="1 2">
    <name type="scientific">Coemansia nantahalensis</name>
    <dbReference type="NCBI Taxonomy" id="2789366"/>
    <lineage>
        <taxon>Eukaryota</taxon>
        <taxon>Fungi</taxon>
        <taxon>Fungi incertae sedis</taxon>
        <taxon>Zoopagomycota</taxon>
        <taxon>Kickxellomycotina</taxon>
        <taxon>Kickxellomycetes</taxon>
        <taxon>Kickxellales</taxon>
        <taxon>Kickxellaceae</taxon>
        <taxon>Coemansia</taxon>
    </lineage>
</organism>
<protein>
    <submittedName>
        <fullName evidence="1">Uncharacterized protein</fullName>
    </submittedName>
</protein>
<dbReference type="EMBL" id="JANBUJ010002438">
    <property type="protein sequence ID" value="KAJ2764206.1"/>
    <property type="molecule type" value="Genomic_DNA"/>
</dbReference>
<accession>A0ACC1JNL3</accession>
<gene>
    <name evidence="1" type="ORF">IWQ57_005256</name>
</gene>
<keyword evidence="2" id="KW-1185">Reference proteome</keyword>
<evidence type="ECO:0000313" key="2">
    <source>
        <dbReference type="Proteomes" id="UP001140234"/>
    </source>
</evidence>
<name>A0ACC1JNL3_9FUNG</name>
<feature type="non-terminal residue" evidence="1">
    <location>
        <position position="1"/>
    </location>
</feature>
<sequence length="150" mass="15165">CAATGTGYQLCQGGRWIDQSCSGTNVCGKDENGGVACMSPEQANAPRDPCSKKDEQRCHATDPARYQTCDGKLWQSFSCGAGGQCKMASGKATCAGPGNNNSAGAGDIPYTLHSPVAYRPVSEGAPSLKAAFGTLAAALVLALALTSASA</sequence>
<reference evidence="1" key="1">
    <citation type="submission" date="2022-07" db="EMBL/GenBank/DDBJ databases">
        <title>Phylogenomic reconstructions and comparative analyses of Kickxellomycotina fungi.</title>
        <authorList>
            <person name="Reynolds N.K."/>
            <person name="Stajich J.E."/>
            <person name="Barry K."/>
            <person name="Grigoriev I.V."/>
            <person name="Crous P."/>
            <person name="Smith M.E."/>
        </authorList>
    </citation>
    <scope>NUCLEOTIDE SEQUENCE</scope>
    <source>
        <strain evidence="1">CBS 109366</strain>
    </source>
</reference>
<comment type="caution">
    <text evidence="1">The sequence shown here is derived from an EMBL/GenBank/DDBJ whole genome shotgun (WGS) entry which is preliminary data.</text>
</comment>